<protein>
    <submittedName>
        <fullName evidence="1">RNA polymerase subunit sigma-70</fullName>
    </submittedName>
</protein>
<name>A0AAW8WI94_LACPE</name>
<accession>A0AAW8WI94</accession>
<reference evidence="1" key="1">
    <citation type="submission" date="2023-08" db="EMBL/GenBank/DDBJ databases">
        <authorList>
            <person name="Page C.A."/>
            <person name="Perez-Diaz I.M."/>
        </authorList>
    </citation>
    <scope>NUCLEOTIDE SEQUENCE</scope>
    <source>
        <strain evidence="1">1.8.9</strain>
    </source>
</reference>
<evidence type="ECO:0000313" key="2">
    <source>
        <dbReference type="Proteomes" id="UP001263852"/>
    </source>
</evidence>
<evidence type="ECO:0000313" key="1">
    <source>
        <dbReference type="EMBL" id="MDT7040543.1"/>
    </source>
</evidence>
<organism evidence="1 2">
    <name type="scientific">Lactiplantibacillus pentosus</name>
    <name type="common">Lactobacillus pentosus</name>
    <dbReference type="NCBI Taxonomy" id="1589"/>
    <lineage>
        <taxon>Bacteria</taxon>
        <taxon>Bacillati</taxon>
        <taxon>Bacillota</taxon>
        <taxon>Bacilli</taxon>
        <taxon>Lactobacillales</taxon>
        <taxon>Lactobacillaceae</taxon>
        <taxon>Lactiplantibacillus</taxon>
    </lineage>
</organism>
<dbReference type="RefSeq" id="WP_216770692.1">
    <property type="nucleotide sequence ID" value="NZ_JAHLEP010000044.1"/>
</dbReference>
<sequence>MNEVDIKELIKNGDIKEGAQKIKVPIPKVNGSAYDGQTYMIPIKYLHYNDQNGRIGTAISEYEAKNGSINEQDFEAYNDAIEKMIVEDDKAKMAILKTDIGKKGQEIPGYVLNDGRVIDGNRRFTACRLLAKESTLERDQYFEAVIIDDLDANRIDDKKILKELELRIQFGRLSREDYDPIDRAIDVYKTVKVDHLMTNAAYGRYANMKSGEVDKKLYEAELVVEFLKYVNADPQNYALAKQMSLDGPLQELVPQYKKYIRESPQKNDILSAVFAKLLQLRTKSADKDFKQEFRPIVKNVLLSNLEQGFVSDMTASSDVLVDTLAKTPTTDVTDLYKKINSSEEAVSAISAAKTVTDKYVRKAADAADKKRPIKLADDALSKLDNIDRVVFGALSASEKAKLLNCLTIIGDTISDMKQELE</sequence>
<gene>
    <name evidence="1" type="ORF">RI555_16645</name>
</gene>
<dbReference type="AlphaFoldDB" id="A0AAW8WI94"/>
<dbReference type="EMBL" id="JAVLAO010000003">
    <property type="protein sequence ID" value="MDT7040543.1"/>
    <property type="molecule type" value="Genomic_DNA"/>
</dbReference>
<dbReference type="Proteomes" id="UP001263852">
    <property type="component" value="Unassembled WGS sequence"/>
</dbReference>
<proteinExistence type="predicted"/>
<comment type="caution">
    <text evidence="1">The sequence shown here is derived from an EMBL/GenBank/DDBJ whole genome shotgun (WGS) entry which is preliminary data.</text>
</comment>